<gene>
    <name evidence="1" type="ORF">SD77_4406</name>
</gene>
<proteinExistence type="predicted"/>
<reference evidence="1 2" key="1">
    <citation type="submission" date="2015-01" db="EMBL/GenBank/DDBJ databases">
        <title>Genome Assembly of Bacillus badius MTCC 1458.</title>
        <authorList>
            <person name="Verma A."/>
            <person name="Khatri I."/>
            <person name="Mual P."/>
            <person name="Subramanian S."/>
            <person name="Krishnamurthi S."/>
        </authorList>
    </citation>
    <scope>NUCLEOTIDE SEQUENCE [LARGE SCALE GENOMIC DNA]</scope>
    <source>
        <strain evidence="1 2">MTCC 1458</strain>
    </source>
</reference>
<dbReference type="Proteomes" id="UP000031982">
    <property type="component" value="Unassembled WGS sequence"/>
</dbReference>
<keyword evidence="2" id="KW-1185">Reference proteome</keyword>
<evidence type="ECO:0000313" key="2">
    <source>
        <dbReference type="Proteomes" id="UP000031982"/>
    </source>
</evidence>
<name>A0ABR5AVE3_BACBA</name>
<organism evidence="1 2">
    <name type="scientific">Bacillus badius</name>
    <dbReference type="NCBI Taxonomy" id="1455"/>
    <lineage>
        <taxon>Bacteria</taxon>
        <taxon>Bacillati</taxon>
        <taxon>Bacillota</taxon>
        <taxon>Bacilli</taxon>
        <taxon>Bacillales</taxon>
        <taxon>Bacillaceae</taxon>
        <taxon>Pseudobacillus</taxon>
    </lineage>
</organism>
<dbReference type="EMBL" id="JXLP01000009">
    <property type="protein sequence ID" value="KIL78726.1"/>
    <property type="molecule type" value="Genomic_DNA"/>
</dbReference>
<evidence type="ECO:0000313" key="1">
    <source>
        <dbReference type="EMBL" id="KIL78726.1"/>
    </source>
</evidence>
<sequence length="38" mass="4261">MILNNKMDLSSSFPSAAAFTHPSKHFYGLLLDVCYINN</sequence>
<accession>A0ABR5AVE3</accession>
<comment type="caution">
    <text evidence="1">The sequence shown here is derived from an EMBL/GenBank/DDBJ whole genome shotgun (WGS) entry which is preliminary data.</text>
</comment>
<protein>
    <submittedName>
        <fullName evidence="1">Uncharacterized protein</fullName>
    </submittedName>
</protein>